<reference evidence="3" key="1">
    <citation type="journal article" date="2022" name="Int. J. Mol. Sci.">
        <title>Draft Genome of Tanacetum Coccineum: Genomic Comparison of Closely Related Tanacetum-Family Plants.</title>
        <authorList>
            <person name="Yamashiro T."/>
            <person name="Shiraishi A."/>
            <person name="Nakayama K."/>
            <person name="Satake H."/>
        </authorList>
    </citation>
    <scope>NUCLEOTIDE SEQUENCE</scope>
</reference>
<sequence length="658" mass="75949">MFDEYFPPPPKVVSRVLPAVTPVNDNTTGTPSLTSIDQDAPSASTLPTSTETQSPVISKELSSQESSSNVQPANLPFEHFSKWTQSHPLENVIGNPSRPYSIDILLFEIAKVIVISSSDEDLLTDEEIVLMGDVSFSDINDDDSTKEQPQAFSTSTSRRYKKIFMTRCVLFLKASNAPVDQYVNKPIKSNVKLTNFILALRAPNAPDVGSLSTKRKCRRNLCSPESLIAGIFARRNYWLTEIFRHSLVGIYVEPAALPESSMVSRLRLCFRYADSDSFDKQALIRKSDKQLSDTFTDDRNVSVKENNEQEHRESWSDLPVELLELIISQLTLRDNIRTSKVCKRWLSVALSVRKVNKPPWLMYFPKLGHLFEFYDPSERKTYSLELPELHGCRICYNKDGWLLLYKPRTMRVLFFNPFTREMIKLPRFEMTYQIVAFSSSPKSPDCILFTVKHVSPTVVAVSTCHPGATEWTTVNYHNRLPFVSSIWNKLVFCNGLFYCLSLTGWLGVYNPVEHTWSIRIVPPPRCPDNFFVKNWWKGKFMAEHKGDIFVIYTCYSENPIIYKLDQVNKEWVEMEDLEDVTLFASFLSSHARTDLLGMMRNSVYFSKVRFYGKRCISYSLDRQRYYPRKQCHDWGEQDPFESIWVEPPEDLSNFKWEG</sequence>
<dbReference type="CDD" id="cd09917">
    <property type="entry name" value="F-box_SF"/>
    <property type="match status" value="1"/>
</dbReference>
<feature type="compositionally biased region" description="Polar residues" evidence="1">
    <location>
        <begin position="23"/>
        <end position="56"/>
    </location>
</feature>
<proteinExistence type="predicted"/>
<feature type="domain" description="F-box" evidence="2">
    <location>
        <begin position="312"/>
        <end position="367"/>
    </location>
</feature>
<evidence type="ECO:0000313" key="4">
    <source>
        <dbReference type="Proteomes" id="UP001151760"/>
    </source>
</evidence>
<evidence type="ECO:0000259" key="2">
    <source>
        <dbReference type="PROSITE" id="PS50181"/>
    </source>
</evidence>
<dbReference type="PANTHER" id="PTHR45463:SF4">
    <property type="entry name" value="REGULATION PROTEIN, PUTATIVE-RELATED"/>
    <property type="match status" value="1"/>
</dbReference>
<keyword evidence="4" id="KW-1185">Reference proteome</keyword>
<dbReference type="SUPFAM" id="SSF81383">
    <property type="entry name" value="F-box domain"/>
    <property type="match status" value="1"/>
</dbReference>
<protein>
    <submittedName>
        <fullName evidence="3">F-box/kelch-repeat protein-like protein</fullName>
    </submittedName>
</protein>
<evidence type="ECO:0000313" key="3">
    <source>
        <dbReference type="EMBL" id="GJT34253.1"/>
    </source>
</evidence>
<accession>A0ABQ5D5F3</accession>
<organism evidence="3 4">
    <name type="scientific">Tanacetum coccineum</name>
    <dbReference type="NCBI Taxonomy" id="301880"/>
    <lineage>
        <taxon>Eukaryota</taxon>
        <taxon>Viridiplantae</taxon>
        <taxon>Streptophyta</taxon>
        <taxon>Embryophyta</taxon>
        <taxon>Tracheophyta</taxon>
        <taxon>Spermatophyta</taxon>
        <taxon>Magnoliopsida</taxon>
        <taxon>eudicotyledons</taxon>
        <taxon>Gunneridae</taxon>
        <taxon>Pentapetalae</taxon>
        <taxon>asterids</taxon>
        <taxon>campanulids</taxon>
        <taxon>Asterales</taxon>
        <taxon>Asteraceae</taxon>
        <taxon>Asteroideae</taxon>
        <taxon>Anthemideae</taxon>
        <taxon>Anthemidinae</taxon>
        <taxon>Tanacetum</taxon>
    </lineage>
</organism>
<feature type="compositionally biased region" description="Low complexity" evidence="1">
    <location>
        <begin position="58"/>
        <end position="68"/>
    </location>
</feature>
<dbReference type="InterPro" id="IPR036047">
    <property type="entry name" value="F-box-like_dom_sf"/>
</dbReference>
<gene>
    <name evidence="3" type="ORF">Tco_0924672</name>
</gene>
<dbReference type="Pfam" id="PF00646">
    <property type="entry name" value="F-box"/>
    <property type="match status" value="1"/>
</dbReference>
<comment type="caution">
    <text evidence="3">The sequence shown here is derived from an EMBL/GenBank/DDBJ whole genome shotgun (WGS) entry which is preliminary data.</text>
</comment>
<feature type="region of interest" description="Disordered" evidence="1">
    <location>
        <begin position="21"/>
        <end position="71"/>
    </location>
</feature>
<dbReference type="InterPro" id="IPR001810">
    <property type="entry name" value="F-box_dom"/>
</dbReference>
<name>A0ABQ5D5F3_9ASTR</name>
<evidence type="ECO:0000256" key="1">
    <source>
        <dbReference type="SAM" id="MobiDB-lite"/>
    </source>
</evidence>
<dbReference type="Pfam" id="PF03478">
    <property type="entry name" value="Beta-prop_KIB1-4"/>
    <property type="match status" value="1"/>
</dbReference>
<dbReference type="Gene3D" id="1.20.1280.50">
    <property type="match status" value="1"/>
</dbReference>
<reference evidence="3" key="2">
    <citation type="submission" date="2022-01" db="EMBL/GenBank/DDBJ databases">
        <authorList>
            <person name="Yamashiro T."/>
            <person name="Shiraishi A."/>
            <person name="Satake H."/>
            <person name="Nakayama K."/>
        </authorList>
    </citation>
    <scope>NUCLEOTIDE SEQUENCE</scope>
</reference>
<dbReference type="EMBL" id="BQNB010014947">
    <property type="protein sequence ID" value="GJT34253.1"/>
    <property type="molecule type" value="Genomic_DNA"/>
</dbReference>
<dbReference type="InterPro" id="IPR005174">
    <property type="entry name" value="KIB1-4_b-propeller"/>
</dbReference>
<dbReference type="PROSITE" id="PS50181">
    <property type="entry name" value="FBOX"/>
    <property type="match status" value="1"/>
</dbReference>
<dbReference type="Proteomes" id="UP001151760">
    <property type="component" value="Unassembled WGS sequence"/>
</dbReference>
<dbReference type="PANTHER" id="PTHR45463">
    <property type="entry name" value="OS09G0392200 PROTEIN"/>
    <property type="match status" value="1"/>
</dbReference>